<evidence type="ECO:0000256" key="2">
    <source>
        <dbReference type="SAM" id="MobiDB-lite"/>
    </source>
</evidence>
<dbReference type="InterPro" id="IPR051465">
    <property type="entry name" value="Cell_Envelope_Struct_Comp"/>
</dbReference>
<dbReference type="EMBL" id="LRVM01000002">
    <property type="protein sequence ID" value="KXL53572.1"/>
    <property type="molecule type" value="Genomic_DNA"/>
</dbReference>
<proteinExistence type="predicted"/>
<dbReference type="Proteomes" id="UP000070539">
    <property type="component" value="Unassembled WGS sequence"/>
</dbReference>
<evidence type="ECO:0000313" key="5">
    <source>
        <dbReference type="Proteomes" id="UP000070539"/>
    </source>
</evidence>
<dbReference type="PATRIC" id="fig|36847.3.peg.948"/>
<dbReference type="PANTHER" id="PTHR43308">
    <property type="entry name" value="OUTER MEMBRANE PROTEIN ALPHA-RELATED"/>
    <property type="match status" value="1"/>
</dbReference>
<dbReference type="Pfam" id="PF00395">
    <property type="entry name" value="SLH"/>
    <property type="match status" value="3"/>
</dbReference>
<dbReference type="InterPro" id="IPR001119">
    <property type="entry name" value="SLH_dom"/>
</dbReference>
<sequence>MNHKSKRIINILLVVCILITSFVGSAYATRFVFSDSVGHWAEDAINNLARKGVIHGYPDGLSHPDEIITRGEFSALLARIMELEPKETNTVNIVFEDIAGHFAQKEIEALIDEGIIIKEEYDAKYFPDEPITRLEMIKMLVRAIGKEEHNMDCACNTGFTDEDDLTEEEREYICAGKHYNIISGYPDGTIRPDGEATRGEAFEILDRHDEIKEIIEQEDIVNESPVDSPDVEQEDKPSDNGSSSNGGSSYVPAPKYDYTLPNTAYVGEEIKIIPTSRNVKSVAWTVTKNGIPTEISSVLDGELKAEGGVIKIKSTGSYTFSATALNSRGRTVVCEQTVSIYPVISAQFSLPETAHTDTTVAVDLVTENLGDNSLIWTIKKDGKEVDLETVITGELTGSGGLILFKTNGVYELSATITDELGKEVTVSDIITVYPLAEIKMELANITHTDKTITLNTETKNAEEMEIEWSLTQNGKVVIIEDFIEGNIQIGESDIRFKEKGVYNLTASLTDKTGRVFKETVAITVYPVGSAGFYLPEIFHTDDTIKVEATFGEIGYHIADWSLVKDGKEVELPDFITGNLSNDGGMIQFNQKGEYTLKASFTDDGGRTYNYKQALKVYPVPSVSYTLPKYVHTDSDISVDVDSTELDGLKIEWLVDNTFGFQDWSTYVDGNLDNYGGNIQFKRAGIYELVARITDDTGRVFLFEVGGKTEVLPVLSIGFELPVLAYTDSIIDIRTHGSNNVLPVEWGITKDDKPISEIKAFDGSLNAHGGKITFLEEGEYVLTATMTDFLKRSFLYSQNITIKPVIKYNFTMPESIHYGKEFEVETTSENLGNNEVQWKLEKISEPASFSGELSNDGGKISISDVGVFTFMATITDSEGRIFTYNDTITITNTAPTVTITATPTRTVKNGKFFVDIKVVANDADGDAATLEYEGTTVDNYYSVGTHTIKVRAKDIAGAYSPWLEKSFTVINSAPTVTLTATPTRTVKNGKFFVDIKATANDADGDATTLEYDGTTADNYYSVGTHTIRVRAKDIADAYSPWMEKSFAIINSAPTVTLTATPTRTVKNGKFFVDIKATANDADGDATTLEYEGKTADNYYSVGKHTIRVRAKDIAGVYSPWVEKSFTIVNSAPPAPVISRTPNGNSVAPGTKVTITASSTDADNDPITYIWEGRNAEQQVYPLGKNVVRVKAVDSTGAESPWAAIVFFVADSNGGGGMTLTGPDSVILENGLEGATITEYTFTVPPVSGHSGSDHGRVRGYNVLTKQWDQLDYGTTSNGITFSRTLGAGVYSKLEFYYYTNHNCMYNKSNITYSVNYHFE</sequence>
<accession>A0A136WGD2</accession>
<keyword evidence="5" id="KW-1185">Reference proteome</keyword>
<evidence type="ECO:0000313" key="4">
    <source>
        <dbReference type="EMBL" id="KXL53572.1"/>
    </source>
</evidence>
<dbReference type="InterPro" id="IPR013783">
    <property type="entry name" value="Ig-like_fold"/>
</dbReference>
<dbReference type="Gene3D" id="2.60.40.10">
    <property type="entry name" value="Immunoglobulins"/>
    <property type="match status" value="1"/>
</dbReference>
<organism evidence="4 5">
    <name type="scientific">Anaerotignum neopropionicum</name>
    <dbReference type="NCBI Taxonomy" id="36847"/>
    <lineage>
        <taxon>Bacteria</taxon>
        <taxon>Bacillati</taxon>
        <taxon>Bacillota</taxon>
        <taxon>Clostridia</taxon>
        <taxon>Lachnospirales</taxon>
        <taxon>Anaerotignaceae</taxon>
        <taxon>Anaerotignum</taxon>
    </lineage>
</organism>
<feature type="domain" description="SLH" evidence="3">
    <location>
        <begin position="92"/>
        <end position="154"/>
    </location>
</feature>
<protein>
    <submittedName>
        <fullName evidence="4">Cellulosome-anchoring protein</fullName>
    </submittedName>
</protein>
<gene>
    <name evidence="4" type="primary">ancA_1</name>
    <name evidence="4" type="ORF">CLNEO_07980</name>
</gene>
<dbReference type="RefSeq" id="WP_066084881.1">
    <property type="nucleotide sequence ID" value="NZ_LRVM01000002.1"/>
</dbReference>
<feature type="region of interest" description="Disordered" evidence="2">
    <location>
        <begin position="216"/>
        <end position="253"/>
    </location>
</feature>
<evidence type="ECO:0000259" key="3">
    <source>
        <dbReference type="PROSITE" id="PS51272"/>
    </source>
</evidence>
<name>A0A136WGD2_9FIRM</name>
<keyword evidence="1" id="KW-0677">Repeat</keyword>
<feature type="domain" description="SLH" evidence="3">
    <location>
        <begin position="28"/>
        <end position="91"/>
    </location>
</feature>
<dbReference type="PROSITE" id="PS51272">
    <property type="entry name" value="SLH"/>
    <property type="match status" value="3"/>
</dbReference>
<dbReference type="OrthoDB" id="174569at2"/>
<dbReference type="STRING" id="36847.CLNEO_07980"/>
<comment type="caution">
    <text evidence="4">The sequence shown here is derived from an EMBL/GenBank/DDBJ whole genome shotgun (WGS) entry which is preliminary data.</text>
</comment>
<dbReference type="PANTHER" id="PTHR43308:SF5">
    <property type="entry name" value="S-LAYER PROTEIN _ PEPTIDOGLYCAN ENDO-BETA-N-ACETYLGLUCOSAMINIDASE"/>
    <property type="match status" value="1"/>
</dbReference>
<feature type="domain" description="SLH" evidence="3">
    <location>
        <begin position="156"/>
        <end position="219"/>
    </location>
</feature>
<feature type="compositionally biased region" description="Low complexity" evidence="2">
    <location>
        <begin position="239"/>
        <end position="249"/>
    </location>
</feature>
<reference evidence="4 5" key="1">
    <citation type="submission" date="2016-01" db="EMBL/GenBank/DDBJ databases">
        <title>Genome sequence of Clostridium neopropionicum X4, DSM-3847.</title>
        <authorList>
            <person name="Poehlein A."/>
            <person name="Beck M.H."/>
            <person name="Bengelsdorf F.R."/>
            <person name="Daniel R."/>
            <person name="Duerre P."/>
        </authorList>
    </citation>
    <scope>NUCLEOTIDE SEQUENCE [LARGE SCALE GENOMIC DNA]</scope>
    <source>
        <strain evidence="4 5">DSM-3847</strain>
    </source>
</reference>
<evidence type="ECO:0000256" key="1">
    <source>
        <dbReference type="ARBA" id="ARBA00022737"/>
    </source>
</evidence>